<protein>
    <recommendedName>
        <fullName evidence="8">Chloroplast import component protein (Tic20)</fullName>
    </recommendedName>
</protein>
<evidence type="ECO:0000256" key="2">
    <source>
        <dbReference type="ARBA" id="ARBA00022692"/>
    </source>
</evidence>
<sequence>MPEVDKTIEEGKIWAFIGYWGILFLVPLLGKKDNKFAVFHGKQGMILFIAWVVIVWILGFIPIIGWFILRPIGGLLCLALAIIGMVKSLQGEYWKMPVLGDIAEKINI</sequence>
<comment type="subcellular location">
    <subcellularLocation>
        <location evidence="1">Membrane</location>
        <topology evidence="1">Multi-pass membrane protein</topology>
    </subcellularLocation>
</comment>
<keyword evidence="3 5" id="KW-1133">Transmembrane helix</keyword>
<dbReference type="Proteomes" id="UP000051012">
    <property type="component" value="Unassembled WGS sequence"/>
</dbReference>
<feature type="transmembrane region" description="Helical" evidence="5">
    <location>
        <begin position="12"/>
        <end position="30"/>
    </location>
</feature>
<comment type="caution">
    <text evidence="6">The sequence shown here is derived from an EMBL/GenBank/DDBJ whole genome shotgun (WGS) entry which is preliminary data.</text>
</comment>
<reference evidence="6 7" key="1">
    <citation type="journal article" date="2015" name="Microbiome">
        <title>Genomic resolution of linkages in carbon, nitrogen, and sulfur cycling among widespread estuary sediment bacteria.</title>
        <authorList>
            <person name="Baker B.J."/>
            <person name="Lazar C.S."/>
            <person name="Teske A.P."/>
            <person name="Dick G.J."/>
        </authorList>
    </citation>
    <scope>NUCLEOTIDE SEQUENCE [LARGE SCALE GENOMIC DNA]</scope>
    <source>
        <strain evidence="6">DG_78</strain>
    </source>
</reference>
<evidence type="ECO:0000256" key="1">
    <source>
        <dbReference type="ARBA" id="ARBA00004141"/>
    </source>
</evidence>
<keyword evidence="4 5" id="KW-0472">Membrane</keyword>
<feature type="transmembrane region" description="Helical" evidence="5">
    <location>
        <begin position="42"/>
        <end position="61"/>
    </location>
</feature>
<proteinExistence type="predicted"/>
<gene>
    <name evidence="6" type="ORF">AMJ52_09025</name>
</gene>
<evidence type="ECO:0000313" key="6">
    <source>
        <dbReference type="EMBL" id="KPJ71131.1"/>
    </source>
</evidence>
<evidence type="ECO:0000256" key="3">
    <source>
        <dbReference type="ARBA" id="ARBA00022989"/>
    </source>
</evidence>
<name>A0A0S7Y9T8_UNCT6</name>
<evidence type="ECO:0008006" key="8">
    <source>
        <dbReference type="Google" id="ProtNLM"/>
    </source>
</evidence>
<dbReference type="EMBL" id="LJNI01000139">
    <property type="protein sequence ID" value="KPJ71131.1"/>
    <property type="molecule type" value="Genomic_DNA"/>
</dbReference>
<evidence type="ECO:0000313" key="7">
    <source>
        <dbReference type="Proteomes" id="UP000051012"/>
    </source>
</evidence>
<dbReference type="AlphaFoldDB" id="A0A0S7Y9T8"/>
<organism evidence="6 7">
    <name type="scientific">candidate division TA06 bacterium DG_78</name>
    <dbReference type="NCBI Taxonomy" id="1703772"/>
    <lineage>
        <taxon>Bacteria</taxon>
        <taxon>Bacteria division TA06</taxon>
    </lineage>
</organism>
<dbReference type="Pfam" id="PF09685">
    <property type="entry name" value="MamF_MmsF"/>
    <property type="match status" value="1"/>
</dbReference>
<evidence type="ECO:0000256" key="5">
    <source>
        <dbReference type="SAM" id="Phobius"/>
    </source>
</evidence>
<accession>A0A0S7Y9T8</accession>
<evidence type="ECO:0000256" key="4">
    <source>
        <dbReference type="ARBA" id="ARBA00023136"/>
    </source>
</evidence>
<keyword evidence="2 5" id="KW-0812">Transmembrane</keyword>
<feature type="transmembrane region" description="Helical" evidence="5">
    <location>
        <begin position="67"/>
        <end position="86"/>
    </location>
</feature>
<dbReference type="InterPro" id="IPR019109">
    <property type="entry name" value="MamF_MmsF"/>
</dbReference>